<feature type="non-terminal residue" evidence="1">
    <location>
        <position position="230"/>
    </location>
</feature>
<proteinExistence type="predicted"/>
<dbReference type="GO" id="GO:0015473">
    <property type="term" value="F:fimbrial usher porin activity"/>
    <property type="evidence" value="ECO:0007669"/>
    <property type="project" value="InterPro"/>
</dbReference>
<dbReference type="PANTHER" id="PTHR30451">
    <property type="entry name" value="OUTER MEMBRANE USHER PROTEIN"/>
    <property type="match status" value="1"/>
</dbReference>
<dbReference type="AlphaFoldDB" id="A0A3L9GKU1"/>
<dbReference type="PANTHER" id="PTHR30451:SF3">
    <property type="entry name" value="OUTER MEMBRANE USHER PROTEIN HTRE-RELATED"/>
    <property type="match status" value="1"/>
</dbReference>
<accession>A0A3L9GKU1</accession>
<dbReference type="Pfam" id="PF00577">
    <property type="entry name" value="Usher"/>
    <property type="match status" value="1"/>
</dbReference>
<protein>
    <submittedName>
        <fullName evidence="1">Fimbrial biogenesis outer membrane usher protein</fullName>
    </submittedName>
</protein>
<sequence length="230" mass="26358">DVFDGQSYQIAYNKFVSQTSTRFGLAAWRYSSRDYRTFNDHVWANNKDNYRRDENDVYDIADYYQNDFGRKNSFSANMSQSLPEGWGSVSLSTLWRDYWGRSGSSKDYQLSYSNNLRRISYTLAASQAYDENHHEEKRFNIFISIPFDWGDDVSTPRRQIYMSNSTTFDDQGFASNNTGLSGTVGSRDQFNYGVNLSHQHQGNETTAGANLTWNAPVATVNGSYSQSSTY</sequence>
<dbReference type="GO" id="GO:0009279">
    <property type="term" value="C:cell outer membrane"/>
    <property type="evidence" value="ECO:0007669"/>
    <property type="project" value="TreeGrafter"/>
</dbReference>
<gene>
    <name evidence="1" type="ORF">EAI46_34325</name>
</gene>
<reference evidence="1 2" key="1">
    <citation type="submission" date="2018-10" db="EMBL/GenBank/DDBJ databases">
        <title>Comparison of Escherichia coli isolates recovered from retail chicken and from chicken fecal samples by antimicrobial susceptibility test and whole genome sequencing.</title>
        <authorList>
            <person name="Tang B."/>
            <person name="Ma Y."/>
            <person name="He X."/>
            <person name="Cao L."/>
            <person name="Xia X."/>
            <person name="Yang H."/>
        </authorList>
    </citation>
    <scope>NUCLEOTIDE SEQUENCE [LARGE SCALE GENOMIC DNA]</scope>
    <source>
        <strain evidence="1 2">CMJH98b</strain>
    </source>
</reference>
<feature type="non-terminal residue" evidence="1">
    <location>
        <position position="1"/>
    </location>
</feature>
<name>A0A3L9GKU1_ECOLX</name>
<dbReference type="EMBL" id="RDDM01001350">
    <property type="protein sequence ID" value="RLY38556.1"/>
    <property type="molecule type" value="Genomic_DNA"/>
</dbReference>
<dbReference type="InterPro" id="IPR000015">
    <property type="entry name" value="Fimb_usher"/>
</dbReference>
<comment type="caution">
    <text evidence="1">The sequence shown here is derived from an EMBL/GenBank/DDBJ whole genome shotgun (WGS) entry which is preliminary data.</text>
</comment>
<evidence type="ECO:0000313" key="1">
    <source>
        <dbReference type="EMBL" id="RLY38556.1"/>
    </source>
</evidence>
<dbReference type="Proteomes" id="UP000281340">
    <property type="component" value="Unassembled WGS sequence"/>
</dbReference>
<evidence type="ECO:0000313" key="2">
    <source>
        <dbReference type="Proteomes" id="UP000281340"/>
    </source>
</evidence>
<organism evidence="1 2">
    <name type="scientific">Escherichia coli</name>
    <dbReference type="NCBI Taxonomy" id="562"/>
    <lineage>
        <taxon>Bacteria</taxon>
        <taxon>Pseudomonadati</taxon>
        <taxon>Pseudomonadota</taxon>
        <taxon>Gammaproteobacteria</taxon>
        <taxon>Enterobacterales</taxon>
        <taxon>Enterobacteriaceae</taxon>
        <taxon>Escherichia</taxon>
    </lineage>
</organism>
<dbReference type="GO" id="GO:0009297">
    <property type="term" value="P:pilus assembly"/>
    <property type="evidence" value="ECO:0007669"/>
    <property type="project" value="InterPro"/>
</dbReference>